<feature type="non-terminal residue" evidence="2">
    <location>
        <position position="484"/>
    </location>
</feature>
<dbReference type="GO" id="GO:0009265">
    <property type="term" value="P:2'-deoxyribonucleotide biosynthetic process"/>
    <property type="evidence" value="ECO:0007669"/>
    <property type="project" value="TreeGrafter"/>
</dbReference>
<dbReference type="InterPro" id="IPR011991">
    <property type="entry name" value="ArsR-like_HTH"/>
</dbReference>
<dbReference type="SUPFAM" id="SSF46785">
    <property type="entry name" value="Winged helix' DNA-binding domain"/>
    <property type="match status" value="1"/>
</dbReference>
<dbReference type="Gene3D" id="3.20.70.20">
    <property type="match status" value="1"/>
</dbReference>
<gene>
    <name evidence="2" type="ORF">LCGC14_2357390</name>
</gene>
<organism evidence="2">
    <name type="scientific">marine sediment metagenome</name>
    <dbReference type="NCBI Taxonomy" id="412755"/>
    <lineage>
        <taxon>unclassified sequences</taxon>
        <taxon>metagenomes</taxon>
        <taxon>ecological metagenomes</taxon>
    </lineage>
</organism>
<proteinExistence type="predicted"/>
<dbReference type="AlphaFoldDB" id="A0A0F9F2K1"/>
<sequence length="484" mass="56857">MNTDKNQNILEKQLKTLGQKIRIDILKKLKNVQNQISFSKLQKEVLGHNLSSVNFSFHLNALKKCDLILSSEEGYSITILGRQITDKILSIEQILNKQSKVRMIRTSKYSKELFDINKIEDYLVIEGELDRFLARQISHEVEERLSKTNIEYMTTPLMREYINAVLLENSLEEVRHKLTRLGTPPFEALKLFNSKDKSITPENFITKLGSDVSEQFLLLNLIPKHLADLYLSGEIALLHLNYWSLRPLSIYINTKTLIEFIFHKLPNVPNKIEKSRDFTNLILAFMNFLYSLKQYYSEDLILGDFNNQFLSYFDLPKNKSYLFNLLSTQILRFNDHFIDQKPHLSLDFNYNNDLTEDYNTQYEIDQKFLNQLTKEKSTYKNHIIPLSFLDYSKCFNSDLRNNALNELISNIDKNNIIFYDGNCSKLLNSSIIKILTPKENFLILDKILINLHMISAEANQNDDLFLDLLQEKLNFVFEMFDYKE</sequence>
<dbReference type="InterPro" id="IPR036388">
    <property type="entry name" value="WH-like_DNA-bd_sf"/>
</dbReference>
<dbReference type="InterPro" id="IPR055771">
    <property type="entry name" value="DUF7347"/>
</dbReference>
<dbReference type="GO" id="GO:0008998">
    <property type="term" value="F:ribonucleoside-triphosphate reductase (thioredoxin) activity"/>
    <property type="evidence" value="ECO:0007669"/>
    <property type="project" value="TreeGrafter"/>
</dbReference>
<reference evidence="2" key="1">
    <citation type="journal article" date="2015" name="Nature">
        <title>Complex archaea that bridge the gap between prokaryotes and eukaryotes.</title>
        <authorList>
            <person name="Spang A."/>
            <person name="Saw J.H."/>
            <person name="Jorgensen S.L."/>
            <person name="Zaremba-Niedzwiedzka K."/>
            <person name="Martijn J."/>
            <person name="Lind A.E."/>
            <person name="van Eijk R."/>
            <person name="Schleper C."/>
            <person name="Guy L."/>
            <person name="Ettema T.J."/>
        </authorList>
    </citation>
    <scope>NUCLEOTIDE SEQUENCE</scope>
</reference>
<dbReference type="GO" id="GO:0004748">
    <property type="term" value="F:ribonucleoside-diphosphate reductase activity, thioredoxin disulfide as acceptor"/>
    <property type="evidence" value="ECO:0007669"/>
    <property type="project" value="TreeGrafter"/>
</dbReference>
<dbReference type="CDD" id="cd00090">
    <property type="entry name" value="HTH_ARSR"/>
    <property type="match status" value="1"/>
</dbReference>
<evidence type="ECO:0000313" key="2">
    <source>
        <dbReference type="EMBL" id="KKL45267.1"/>
    </source>
</evidence>
<accession>A0A0F9F2K1</accession>
<protein>
    <recommendedName>
        <fullName evidence="1">DUF7347 domain-containing protein</fullName>
    </recommendedName>
</protein>
<dbReference type="SUPFAM" id="SSF51998">
    <property type="entry name" value="PFL-like glycyl radical enzymes"/>
    <property type="match status" value="1"/>
</dbReference>
<dbReference type="InterPro" id="IPR036390">
    <property type="entry name" value="WH_DNA-bd_sf"/>
</dbReference>
<dbReference type="PANTHER" id="PTHR21075">
    <property type="entry name" value="ANAEROBIC RIBONUCLEOSIDE-TRIPHOSPHATE REDUCTASE"/>
    <property type="match status" value="1"/>
</dbReference>
<dbReference type="Gene3D" id="1.10.10.10">
    <property type="entry name" value="Winged helix-like DNA-binding domain superfamily/Winged helix DNA-binding domain"/>
    <property type="match status" value="1"/>
</dbReference>
<dbReference type="PANTHER" id="PTHR21075:SF0">
    <property type="entry name" value="ANAEROBIC RIBONUCLEOSIDE-TRIPHOSPHATE REDUCTASE"/>
    <property type="match status" value="1"/>
</dbReference>
<dbReference type="Pfam" id="PF24038">
    <property type="entry name" value="DUF7347"/>
    <property type="match status" value="1"/>
</dbReference>
<comment type="caution">
    <text evidence="2">The sequence shown here is derived from an EMBL/GenBank/DDBJ whole genome shotgun (WGS) entry which is preliminary data.</text>
</comment>
<name>A0A0F9F2K1_9ZZZZ</name>
<evidence type="ECO:0000259" key="1">
    <source>
        <dbReference type="Pfam" id="PF24038"/>
    </source>
</evidence>
<dbReference type="GO" id="GO:0031250">
    <property type="term" value="C:anaerobic ribonucleoside-triphosphate reductase complex"/>
    <property type="evidence" value="ECO:0007669"/>
    <property type="project" value="TreeGrafter"/>
</dbReference>
<feature type="domain" description="DUF7347" evidence="1">
    <location>
        <begin position="14"/>
        <end position="87"/>
    </location>
</feature>
<dbReference type="EMBL" id="LAZR01034451">
    <property type="protein sequence ID" value="KKL45267.1"/>
    <property type="molecule type" value="Genomic_DNA"/>
</dbReference>